<accession>A0A7S3APM2</accession>
<protein>
    <recommendedName>
        <fullName evidence="2">Hemimethylated DNA-binding domain-containing protein</fullName>
    </recommendedName>
</protein>
<name>A0A7S3APM2_9EUKA</name>
<evidence type="ECO:0000313" key="1">
    <source>
        <dbReference type="EMBL" id="CAE0109067.1"/>
    </source>
</evidence>
<reference evidence="1" key="1">
    <citation type="submission" date="2021-01" db="EMBL/GenBank/DDBJ databases">
        <authorList>
            <person name="Corre E."/>
            <person name="Pelletier E."/>
            <person name="Niang G."/>
            <person name="Scheremetjew M."/>
            <person name="Finn R."/>
            <person name="Kale V."/>
            <person name="Holt S."/>
            <person name="Cochrane G."/>
            <person name="Meng A."/>
            <person name="Brown T."/>
            <person name="Cohen L."/>
        </authorList>
    </citation>
    <scope>NUCLEOTIDE SEQUENCE</scope>
    <source>
        <strain evidence="1">CCMP281</strain>
    </source>
</reference>
<organism evidence="1">
    <name type="scientific">Haptolina ericina</name>
    <dbReference type="NCBI Taxonomy" id="156174"/>
    <lineage>
        <taxon>Eukaryota</taxon>
        <taxon>Haptista</taxon>
        <taxon>Haptophyta</taxon>
        <taxon>Prymnesiophyceae</taxon>
        <taxon>Prymnesiales</taxon>
        <taxon>Prymnesiaceae</taxon>
        <taxon>Haptolina</taxon>
    </lineage>
</organism>
<evidence type="ECO:0008006" key="2">
    <source>
        <dbReference type="Google" id="ProtNLM"/>
    </source>
</evidence>
<proteinExistence type="predicted"/>
<sequence length="252" mass="28676">MRRAHSAEFAQDTEAEWFAGSTAPRTVRPPGMRFRVGDIYFHAQTGTCGVVLGWDDRRRAPFQGWGRLLPERLYAVHYSVLEVEDSGQTPESVEFLLQYSEESMLGRAAWAEGHQRYIVQDHMLSLGQIWAGELPQGRSGLAACFYQAYQLFDSDGADHGSDQEQRRRKRCLRLLINEDDTDFAERFGFLCHNRLCAWCLKQAPGDVRSSERCRTSDVEAWTGGGYVPTKWLAQRYPMDGDGGCFSDAREFV</sequence>
<dbReference type="EMBL" id="HBHX01017414">
    <property type="protein sequence ID" value="CAE0109067.1"/>
    <property type="molecule type" value="Transcribed_RNA"/>
</dbReference>
<gene>
    <name evidence="1" type="ORF">HERI1096_LOCUS9727</name>
</gene>
<dbReference type="AlphaFoldDB" id="A0A7S3APM2"/>